<evidence type="ECO:0000259" key="1">
    <source>
        <dbReference type="Pfam" id="PF01965"/>
    </source>
</evidence>
<comment type="caution">
    <text evidence="2">The sequence shown here is derived from an EMBL/GenBank/DDBJ whole genome shotgun (WGS) entry which is preliminary data.</text>
</comment>
<evidence type="ECO:0000313" key="3">
    <source>
        <dbReference type="Proteomes" id="UP001286174"/>
    </source>
</evidence>
<dbReference type="Gene3D" id="3.40.50.880">
    <property type="match status" value="1"/>
</dbReference>
<proteinExistence type="predicted"/>
<dbReference type="InterPro" id="IPR050325">
    <property type="entry name" value="Prot/Nucl_acid_deglycase"/>
</dbReference>
<accession>A0AB35U255</accession>
<reference evidence="2 3" key="1">
    <citation type="submission" date="2022-03" db="EMBL/GenBank/DDBJ databases">
        <title>Novel taxa within the pig intestine.</title>
        <authorList>
            <person name="Wylensek D."/>
            <person name="Bishof K."/>
            <person name="Afrizal A."/>
            <person name="Clavel T."/>
        </authorList>
    </citation>
    <scope>NUCLEOTIDE SEQUENCE [LARGE SCALE GENOMIC DNA]</scope>
    <source>
        <strain evidence="2 3">CLA-KB-P133</strain>
    </source>
</reference>
<keyword evidence="3" id="KW-1185">Reference proteome</keyword>
<dbReference type="GO" id="GO:0005737">
    <property type="term" value="C:cytoplasm"/>
    <property type="evidence" value="ECO:0007669"/>
    <property type="project" value="TreeGrafter"/>
</dbReference>
<dbReference type="EMBL" id="JALBUR010000010">
    <property type="protein sequence ID" value="MDX8419518.1"/>
    <property type="molecule type" value="Genomic_DNA"/>
</dbReference>
<dbReference type="InterPro" id="IPR002818">
    <property type="entry name" value="DJ-1/PfpI"/>
</dbReference>
<organism evidence="2 3">
    <name type="scientific">Grylomicrobium aquisgranensis</name>
    <dbReference type="NCBI Taxonomy" id="2926318"/>
    <lineage>
        <taxon>Bacteria</taxon>
        <taxon>Bacillati</taxon>
        <taxon>Bacillota</taxon>
        <taxon>Erysipelotrichia</taxon>
        <taxon>Erysipelotrichales</taxon>
        <taxon>Erysipelotrichaceae</taxon>
        <taxon>Grylomicrobium</taxon>
    </lineage>
</organism>
<dbReference type="PANTHER" id="PTHR48094">
    <property type="entry name" value="PROTEIN/NUCLEIC ACID DEGLYCASE DJ-1-RELATED"/>
    <property type="match status" value="1"/>
</dbReference>
<gene>
    <name evidence="2" type="ORF">MOZ60_05340</name>
</gene>
<dbReference type="AlphaFoldDB" id="A0AB35U255"/>
<sequence length="182" mass="19593">MKSLVFLADGFEECEALVTVDLLRRAGIHTDMVSISDRFTVHGSHGVDVSADLLLKDVDVSTYDVVVLPGGKVGTANLDKSDTVKAAVLAHYKAGKLTCAICAAPSVLGHLGILKDKYYTCFPSFHDESFGGKFMMVPAVADGNVVTGRGMSASLEFAREILKKLIPDSDLAKVEYGVQYYR</sequence>
<dbReference type="SUPFAM" id="SSF52317">
    <property type="entry name" value="Class I glutamine amidotransferase-like"/>
    <property type="match status" value="1"/>
</dbReference>
<feature type="domain" description="DJ-1/PfpI" evidence="1">
    <location>
        <begin position="2"/>
        <end position="163"/>
    </location>
</feature>
<dbReference type="NCBIfam" id="TIGR01383">
    <property type="entry name" value="not_thiJ"/>
    <property type="match status" value="1"/>
</dbReference>
<dbReference type="Proteomes" id="UP001286174">
    <property type="component" value="Unassembled WGS sequence"/>
</dbReference>
<protein>
    <submittedName>
        <fullName evidence="2">DJ-1/PfpI family protein</fullName>
    </submittedName>
</protein>
<name>A0AB35U255_9FIRM</name>
<dbReference type="PANTHER" id="PTHR48094:SF12">
    <property type="entry name" value="PARKINSON DISEASE PROTEIN 7 HOMOLOG"/>
    <property type="match status" value="1"/>
</dbReference>
<dbReference type="RefSeq" id="WP_277635487.1">
    <property type="nucleotide sequence ID" value="NZ_JALBUR010000010.1"/>
</dbReference>
<evidence type="ECO:0000313" key="2">
    <source>
        <dbReference type="EMBL" id="MDX8419518.1"/>
    </source>
</evidence>
<dbReference type="CDD" id="cd03135">
    <property type="entry name" value="GATase1_DJ-1"/>
    <property type="match status" value="1"/>
</dbReference>
<dbReference type="Pfam" id="PF01965">
    <property type="entry name" value="DJ-1_PfpI"/>
    <property type="match status" value="1"/>
</dbReference>
<dbReference type="InterPro" id="IPR006287">
    <property type="entry name" value="DJ-1"/>
</dbReference>
<dbReference type="InterPro" id="IPR029062">
    <property type="entry name" value="Class_I_gatase-like"/>
</dbReference>